<sequence length="81" mass="8966">MYYIPGLVMASSYLRASAISVSMLPRRACPRIVQGRQISSVFHFVLPLALLTGAMLLAPEQAEQQASICQRHHPVVACQVW</sequence>
<evidence type="ECO:0000313" key="2">
    <source>
        <dbReference type="Proteomes" id="UP000002274"/>
    </source>
</evidence>
<accession>A2C5N2</accession>
<reference evidence="1 2" key="1">
    <citation type="journal article" date="2007" name="PLoS Genet.">
        <title>Patterns and implications of gene gain and loss in the evolution of Prochlorococcus.</title>
        <authorList>
            <person name="Kettler G.C."/>
            <person name="Martiny A.C."/>
            <person name="Huang K."/>
            <person name="Zucker J."/>
            <person name="Coleman M.L."/>
            <person name="Rodrigue S."/>
            <person name="Chen F."/>
            <person name="Lapidus A."/>
            <person name="Ferriera S."/>
            <person name="Johnson J."/>
            <person name="Steglich C."/>
            <person name="Church G.M."/>
            <person name="Richardson P."/>
            <person name="Chisholm S.W."/>
        </authorList>
    </citation>
    <scope>NUCLEOTIDE SEQUENCE [LARGE SCALE GENOMIC DNA]</scope>
    <source>
        <strain evidence="1 2">MIT 9303</strain>
    </source>
</reference>
<gene>
    <name evidence="1" type="ordered locus">P9303_00351</name>
</gene>
<dbReference type="Proteomes" id="UP000002274">
    <property type="component" value="Chromosome"/>
</dbReference>
<proteinExistence type="predicted"/>
<protein>
    <submittedName>
        <fullName evidence="1">Possible Squash family serine protease inhibitor</fullName>
    </submittedName>
</protein>
<dbReference type="AlphaFoldDB" id="A2C5N2"/>
<evidence type="ECO:0000313" key="1">
    <source>
        <dbReference type="EMBL" id="ABM76792.1"/>
    </source>
</evidence>
<organism evidence="1 2">
    <name type="scientific">Prochlorococcus marinus (strain MIT 9303)</name>
    <dbReference type="NCBI Taxonomy" id="59922"/>
    <lineage>
        <taxon>Bacteria</taxon>
        <taxon>Bacillati</taxon>
        <taxon>Cyanobacteriota</taxon>
        <taxon>Cyanophyceae</taxon>
        <taxon>Synechococcales</taxon>
        <taxon>Prochlorococcaceae</taxon>
        <taxon>Prochlorococcus</taxon>
    </lineage>
</organism>
<dbReference type="KEGG" id="pmf:P9303_00351"/>
<name>A2C5N2_PROM3</name>
<dbReference type="BioCyc" id="PMAR59922:G1G80-36-MONOMER"/>
<dbReference type="HOGENOM" id="CLU_195300_0_0_3"/>
<dbReference type="EMBL" id="CP000554">
    <property type="protein sequence ID" value="ABM76792.1"/>
    <property type="molecule type" value="Genomic_DNA"/>
</dbReference>